<name>A0AAV4WAX1_CAEEX</name>
<evidence type="ECO:0000313" key="3">
    <source>
        <dbReference type="Proteomes" id="UP001054945"/>
    </source>
</evidence>
<sequence>MNKFRKRYTQSTGSLLHALSFAWREKKPAVLVRITAKIRTSDQMYRGGSSGHGYGRRSPPEGVPRGGRGKQGASSQRSKNRCCGLRIRGLLRFPR</sequence>
<feature type="region of interest" description="Disordered" evidence="1">
    <location>
        <begin position="41"/>
        <end position="81"/>
    </location>
</feature>
<dbReference type="Proteomes" id="UP001054945">
    <property type="component" value="Unassembled WGS sequence"/>
</dbReference>
<evidence type="ECO:0000313" key="2">
    <source>
        <dbReference type="EMBL" id="GIY79359.1"/>
    </source>
</evidence>
<evidence type="ECO:0008006" key="4">
    <source>
        <dbReference type="Google" id="ProtNLM"/>
    </source>
</evidence>
<dbReference type="EMBL" id="BPLR01015876">
    <property type="protein sequence ID" value="GIY79359.1"/>
    <property type="molecule type" value="Genomic_DNA"/>
</dbReference>
<keyword evidence="3" id="KW-1185">Reference proteome</keyword>
<gene>
    <name evidence="2" type="ORF">CEXT_666311</name>
</gene>
<proteinExistence type="predicted"/>
<accession>A0AAV4WAX1</accession>
<evidence type="ECO:0000256" key="1">
    <source>
        <dbReference type="SAM" id="MobiDB-lite"/>
    </source>
</evidence>
<organism evidence="2 3">
    <name type="scientific">Caerostris extrusa</name>
    <name type="common">Bark spider</name>
    <name type="synonym">Caerostris bankana</name>
    <dbReference type="NCBI Taxonomy" id="172846"/>
    <lineage>
        <taxon>Eukaryota</taxon>
        <taxon>Metazoa</taxon>
        <taxon>Ecdysozoa</taxon>
        <taxon>Arthropoda</taxon>
        <taxon>Chelicerata</taxon>
        <taxon>Arachnida</taxon>
        <taxon>Araneae</taxon>
        <taxon>Araneomorphae</taxon>
        <taxon>Entelegynae</taxon>
        <taxon>Araneoidea</taxon>
        <taxon>Araneidae</taxon>
        <taxon>Caerostris</taxon>
    </lineage>
</organism>
<comment type="caution">
    <text evidence="2">The sequence shown here is derived from an EMBL/GenBank/DDBJ whole genome shotgun (WGS) entry which is preliminary data.</text>
</comment>
<protein>
    <recommendedName>
        <fullName evidence="4">Ribosomal protein L15</fullName>
    </recommendedName>
</protein>
<reference evidence="2 3" key="1">
    <citation type="submission" date="2021-06" db="EMBL/GenBank/DDBJ databases">
        <title>Caerostris extrusa draft genome.</title>
        <authorList>
            <person name="Kono N."/>
            <person name="Arakawa K."/>
        </authorList>
    </citation>
    <scope>NUCLEOTIDE SEQUENCE [LARGE SCALE GENOMIC DNA]</scope>
</reference>
<dbReference type="AlphaFoldDB" id="A0AAV4WAX1"/>